<keyword evidence="5" id="KW-0808">Transferase</keyword>
<reference evidence="5 6" key="1">
    <citation type="submission" date="2015-11" db="EMBL/GenBank/DDBJ databases">
        <title>Genomic analysis of 38 Legionella species identifies large and diverse effector repertoires.</title>
        <authorList>
            <person name="Burstein D."/>
            <person name="Amaro F."/>
            <person name="Zusman T."/>
            <person name="Lifshitz Z."/>
            <person name="Cohen O."/>
            <person name="Gilbert J.A."/>
            <person name="Pupko T."/>
            <person name="Shuman H.A."/>
            <person name="Segal G."/>
        </authorList>
    </citation>
    <scope>NUCLEOTIDE SEQUENCE [LARGE SCALE GENOMIC DNA]</scope>
    <source>
        <strain evidence="5 6">ATCC 49655</strain>
    </source>
</reference>
<dbReference type="InterPro" id="IPR002110">
    <property type="entry name" value="Ankyrin_rpt"/>
</dbReference>
<dbReference type="eggNOG" id="COG0666">
    <property type="taxonomic scope" value="Bacteria"/>
</dbReference>
<sequence>MFSFDTEEPIFKLAAEGNLVELKNKILEQPERLHAKASNGSNLLMFAAESGHIETVQWLQQQGISLAEKGVSGKTALLFAAGNGSTKAVKWLLDNGASLEEKDDDGYTALFLATRNGKYEVVKYLLGVGAAPSEQKQFWLYSAANARYPIIRFLLEQINGQGKLPSLETLSQKIVAPVSVALVLPYLSPEQIINFITIMREKAPTLIEKMSAGDFRKIWDFTGVEQKQAIITAMGEQAIQIIATLKTSYFNSVVDMMTPEQKRAGRTAEQHRKAIVSELRKTSLAQPMSLEEAKEQVSKTGKSILHTVANDVMFLTYPEQSTVKQEMLTRVMIREPLNYGTFETTLNHLHGLGINLFNAIHSAKTPAEFGVILRDYAPEQMTQIPQEINRLSGLINTQDDLRRILRNLEPKQINVLCGMLGESLLKVTGSIEKYCVILGRLNSEQTGAFIESRIEHLSALIKTTDDYDKICEYLTNQQKAWLARSLHVEDPELLSAINLSIEQDAEHPATVRTHGFFSLPQKPASPSTEITADENPSTNPPEIKGSGSH</sequence>
<evidence type="ECO:0000256" key="2">
    <source>
        <dbReference type="ARBA" id="ARBA00023043"/>
    </source>
</evidence>
<keyword evidence="1" id="KW-0677">Repeat</keyword>
<dbReference type="Proteomes" id="UP000054600">
    <property type="component" value="Unassembled WGS sequence"/>
</dbReference>
<evidence type="ECO:0000256" key="1">
    <source>
        <dbReference type="ARBA" id="ARBA00022737"/>
    </source>
</evidence>
<dbReference type="EC" id="2.7.1.-" evidence="5"/>
<dbReference type="PATRIC" id="fig|1122169.6.peg.1338"/>
<organism evidence="5 6">
    <name type="scientific">Legionella shakespearei DSM 23087</name>
    <dbReference type="NCBI Taxonomy" id="1122169"/>
    <lineage>
        <taxon>Bacteria</taxon>
        <taxon>Pseudomonadati</taxon>
        <taxon>Pseudomonadota</taxon>
        <taxon>Gammaproteobacteria</taxon>
        <taxon>Legionellales</taxon>
        <taxon>Legionellaceae</taxon>
        <taxon>Legionella</taxon>
    </lineage>
</organism>
<dbReference type="AlphaFoldDB" id="A0A0W0Z007"/>
<dbReference type="SUPFAM" id="SSF48403">
    <property type="entry name" value="Ankyrin repeat"/>
    <property type="match status" value="1"/>
</dbReference>
<feature type="repeat" description="ANK" evidence="3">
    <location>
        <begin position="105"/>
        <end position="137"/>
    </location>
</feature>
<evidence type="ECO:0000256" key="3">
    <source>
        <dbReference type="PROSITE-ProRule" id="PRU00023"/>
    </source>
</evidence>
<feature type="region of interest" description="Disordered" evidence="4">
    <location>
        <begin position="516"/>
        <end position="549"/>
    </location>
</feature>
<dbReference type="SMART" id="SM00248">
    <property type="entry name" value="ANK"/>
    <property type="match status" value="3"/>
</dbReference>
<proteinExistence type="predicted"/>
<dbReference type="STRING" id="1122169.Lsha_1160"/>
<dbReference type="InterPro" id="IPR036770">
    <property type="entry name" value="Ankyrin_rpt-contain_sf"/>
</dbReference>
<dbReference type="GO" id="GO:0016740">
    <property type="term" value="F:transferase activity"/>
    <property type="evidence" value="ECO:0007669"/>
    <property type="project" value="UniProtKB-KW"/>
</dbReference>
<dbReference type="Gene3D" id="1.25.40.20">
    <property type="entry name" value="Ankyrin repeat-containing domain"/>
    <property type="match status" value="1"/>
</dbReference>
<dbReference type="PANTHER" id="PTHR24171">
    <property type="entry name" value="ANKYRIN REPEAT DOMAIN-CONTAINING PROTEIN 39-RELATED"/>
    <property type="match status" value="1"/>
</dbReference>
<dbReference type="PROSITE" id="PS50297">
    <property type="entry name" value="ANK_REP_REGION"/>
    <property type="match status" value="2"/>
</dbReference>
<evidence type="ECO:0000313" key="6">
    <source>
        <dbReference type="Proteomes" id="UP000054600"/>
    </source>
</evidence>
<evidence type="ECO:0000256" key="4">
    <source>
        <dbReference type="SAM" id="MobiDB-lite"/>
    </source>
</evidence>
<protein>
    <submittedName>
        <fullName evidence="5">Phosphocholine transferase AnkX</fullName>
        <ecNumber evidence="5">2.7.1.-</ecNumber>
    </submittedName>
</protein>
<feature type="compositionally biased region" description="Polar residues" evidence="4">
    <location>
        <begin position="524"/>
        <end position="537"/>
    </location>
</feature>
<dbReference type="PROSITE" id="PS50088">
    <property type="entry name" value="ANK_REPEAT"/>
    <property type="match status" value="2"/>
</dbReference>
<evidence type="ECO:0000313" key="5">
    <source>
        <dbReference type="EMBL" id="KTD62460.1"/>
    </source>
</evidence>
<comment type="caution">
    <text evidence="5">The sequence shown here is derived from an EMBL/GenBank/DDBJ whole genome shotgun (WGS) entry which is preliminary data.</text>
</comment>
<dbReference type="RefSeq" id="WP_018576681.1">
    <property type="nucleotide sequence ID" value="NZ_KB892390.1"/>
</dbReference>
<dbReference type="EMBL" id="LNYW01000033">
    <property type="protein sequence ID" value="KTD62460.1"/>
    <property type="molecule type" value="Genomic_DNA"/>
</dbReference>
<dbReference type="Pfam" id="PF00023">
    <property type="entry name" value="Ank"/>
    <property type="match status" value="1"/>
</dbReference>
<accession>A0A0W0Z007</accession>
<gene>
    <name evidence="5" type="primary">ankX_1</name>
    <name evidence="5" type="ORF">Lsha_1160</name>
</gene>
<keyword evidence="6" id="KW-1185">Reference proteome</keyword>
<keyword evidence="2 3" id="KW-0040">ANK repeat</keyword>
<dbReference type="Pfam" id="PF12796">
    <property type="entry name" value="Ank_2"/>
    <property type="match status" value="1"/>
</dbReference>
<name>A0A0W0Z007_9GAMM</name>
<feature type="repeat" description="ANK" evidence="3">
    <location>
        <begin position="72"/>
        <end position="104"/>
    </location>
</feature>